<evidence type="ECO:0000259" key="5">
    <source>
        <dbReference type="PROSITE" id="PS50191"/>
    </source>
</evidence>
<dbReference type="Gramene" id="PNW70396">
    <property type="protein sequence ID" value="PNW70396"/>
    <property type="gene ID" value="CHLRE_17g718100v5"/>
</dbReference>
<dbReference type="SMART" id="SM01100">
    <property type="entry name" value="CRAL_TRIO_N"/>
    <property type="match status" value="1"/>
</dbReference>
<dbReference type="InterPro" id="IPR051026">
    <property type="entry name" value="PI/PC_transfer"/>
</dbReference>
<sequence>MALTLTSHGFGVEGRGLTTEQLGKLAQFKRVLASAGEFDEKRFDDHDLARFLKARNYDLQAAKQMWEGMISWRRENRVDNIHEWFVFHERSEYEKVFPTGLHKTDKEGHPVLIQQLGRVNIGALYKVTTDDRIRMAHIAENEQMRRTVFPACSYRAGRPVDKLFTIIDLEGIAFTSVMRTTSILKMYMQMDSNNYPETLARMAIINAPGWFSTSWSAIKGVLNGETVKKIEILGKDYQAALLRHIPRENLLTQYGGTSAGSLTDNIGPWQEPLPVPRPLLPEPTPELPATLRGDDTAMLAAEGGDELRALGGRVLDQHGPRDVQMRNRSVSPVRPGAVKGAGGDHLHPAPGSPPHAKRPHMTNDSGQAAAQQQGGQQQQQQQPQQQPQPLNGTSGSPAPSVSDTSSDMGSHNMTAPLLSNFLHASSSPLQSAPSGGGAPGTRSPPVGAAPGAGSASAGTTGGSLVRRSSSSGGGIVSGLVAGLHAAASHIANYTHVHHTSATHVPLPGGPSADATPASLTSPVGPGQQQVRPGALASPLHQSTATAVPAAWRAGAGHGAGPAQLQLTPRDDTETLMSAASAMYSLPSALSPISPQDAHDTASSRPMDIYVTGSSTSGAAAAAAGLPSVPPSAGPTGGSRGPTSAGPTGGSTSGHASAGAGAGATAGPIGSGALMGTAASATLSMFGSANPGSVELMHGMQSGPLQPQGTGGDYDDAESVRMSVMSQRSFYSAMSHLDASSSSGITSPNSVSEQARRWSVQRELHAAAIASAVAATAERRAAVAAAASGAAAAAAHTGGSSALASAAASFTVAGNNRLSGGAGAGLGGVPYVVPPAAQQAFGSYLDQPPPYGAHGGRAASSVGPHAPGAVSQSGADGGDHTAGGREAGAAALASARGTGTGRQHGGGHHSRSASRGELASLGGGGGGGGATGDVVVHIGDVDGGPHGGGMSRSGSAATLNTPDECSLGPVGAVKWARGWFFRRRNYGRLIDDAHGDVAGGLDSRNGAGPGHARKGSVGASYAPIDGPGCTSPSKSMPKGVNGGSVHHSRGGSWDDQSLYDQTFGRGVGVSGGGGGGVGVQRDMSFGRAAERRRLLIGSDLSSGARRRGVLASMEECCACMPRCTIM</sequence>
<evidence type="ECO:0000256" key="2">
    <source>
        <dbReference type="ARBA" id="ARBA00004395"/>
    </source>
</evidence>
<dbReference type="EMBL" id="CM008978">
    <property type="protein sequence ID" value="PNW70396.1"/>
    <property type="molecule type" value="Genomic_DNA"/>
</dbReference>
<dbReference type="AlphaFoldDB" id="A0A2K3CQ40"/>
<comment type="similarity">
    <text evidence="3">Belongs to the SFH family.</text>
</comment>
<feature type="region of interest" description="Disordered" evidence="4">
    <location>
        <begin position="620"/>
        <end position="663"/>
    </location>
</feature>
<dbReference type="Pfam" id="PF00650">
    <property type="entry name" value="CRAL_TRIO"/>
    <property type="match status" value="1"/>
</dbReference>
<dbReference type="PANTHER" id="PTHR45657:SF1">
    <property type="entry name" value="CRAL-TRIO DOMAIN-CONTAINING PROTEIN YKL091C-RELATED"/>
    <property type="match status" value="1"/>
</dbReference>
<feature type="compositionally biased region" description="Low complexity" evidence="4">
    <location>
        <begin position="366"/>
        <end position="389"/>
    </location>
</feature>
<feature type="domain" description="CRAL-TRIO" evidence="5">
    <location>
        <begin position="89"/>
        <end position="262"/>
    </location>
</feature>
<dbReference type="GO" id="GO:0008526">
    <property type="term" value="F:phosphatidylinositol transfer activity"/>
    <property type="evidence" value="ECO:0000318"/>
    <property type="project" value="GO_Central"/>
</dbReference>
<dbReference type="InterPro" id="IPR001251">
    <property type="entry name" value="CRAL-TRIO_dom"/>
</dbReference>
<dbReference type="Gene3D" id="3.40.525.10">
    <property type="entry name" value="CRAL-TRIO lipid binding domain"/>
    <property type="match status" value="1"/>
</dbReference>
<dbReference type="ExpressionAtlas" id="A0A2K3CQ40">
    <property type="expression patterns" value="baseline"/>
</dbReference>
<dbReference type="RefSeq" id="XP_042914663.1">
    <property type="nucleotide sequence ID" value="XM_043072204.1"/>
</dbReference>
<dbReference type="PaxDb" id="3055-EDO96293"/>
<dbReference type="InterPro" id="IPR036273">
    <property type="entry name" value="CRAL/TRIO_N_dom_sf"/>
</dbReference>
<evidence type="ECO:0000256" key="3">
    <source>
        <dbReference type="ARBA" id="ARBA00038020"/>
    </source>
</evidence>
<feature type="compositionally biased region" description="Gly residues" evidence="4">
    <location>
        <begin position="920"/>
        <end position="930"/>
    </location>
</feature>
<evidence type="ECO:0000256" key="1">
    <source>
        <dbReference type="ARBA" id="ARBA00004202"/>
    </source>
</evidence>
<dbReference type="Gene3D" id="1.10.8.20">
    <property type="entry name" value="N-terminal domain of phosphatidylinositol transfer protein sec14p"/>
    <property type="match status" value="1"/>
</dbReference>
<protein>
    <recommendedName>
        <fullName evidence="5">CRAL-TRIO domain-containing protein</fullName>
    </recommendedName>
</protein>
<dbReference type="OrthoDB" id="1434354at2759"/>
<dbReference type="PANTHER" id="PTHR45657">
    <property type="entry name" value="CRAL-TRIO DOMAIN-CONTAINING PROTEIN YKL091C-RELATED"/>
    <property type="match status" value="1"/>
</dbReference>
<feature type="compositionally biased region" description="Low complexity" evidence="4">
    <location>
        <begin position="886"/>
        <end position="896"/>
    </location>
</feature>
<feature type="compositionally biased region" description="Low complexity" evidence="4">
    <location>
        <begin position="652"/>
        <end position="663"/>
    </location>
</feature>
<dbReference type="SMART" id="SM00516">
    <property type="entry name" value="SEC14"/>
    <property type="match status" value="1"/>
</dbReference>
<feature type="region of interest" description="Disordered" evidence="4">
    <location>
        <begin position="1027"/>
        <end position="1050"/>
    </location>
</feature>
<feature type="region of interest" description="Disordered" evidence="4">
    <location>
        <begin position="590"/>
        <end position="609"/>
    </location>
</feature>
<keyword evidence="7" id="KW-1185">Reference proteome</keyword>
<comment type="subcellular location">
    <subcellularLocation>
        <location evidence="1">Cell membrane</location>
        <topology evidence="1">Peripheral membrane protein</topology>
    </subcellularLocation>
    <subcellularLocation>
        <location evidence="2">Golgi apparatus membrane</location>
        <topology evidence="2">Peripheral membrane protein</topology>
    </subcellularLocation>
</comment>
<dbReference type="InParanoid" id="A0A2K3CQ40"/>
<dbReference type="PROSITE" id="PS50191">
    <property type="entry name" value="CRAL_TRIO"/>
    <property type="match status" value="1"/>
</dbReference>
<dbReference type="GO" id="GO:0006892">
    <property type="term" value="P:post-Golgi vesicle-mediated transport"/>
    <property type="evidence" value="ECO:0000318"/>
    <property type="project" value="GO_Central"/>
</dbReference>
<name>A0A2K3CQ40_CHLRE</name>
<dbReference type="GO" id="GO:0000139">
    <property type="term" value="C:Golgi membrane"/>
    <property type="evidence" value="ECO:0007669"/>
    <property type="project" value="UniProtKB-SubCell"/>
</dbReference>
<proteinExistence type="inferred from homology"/>
<accession>A0A2K3CQ40</accession>
<evidence type="ECO:0000256" key="4">
    <source>
        <dbReference type="SAM" id="MobiDB-lite"/>
    </source>
</evidence>
<organism evidence="6 7">
    <name type="scientific">Chlamydomonas reinhardtii</name>
    <name type="common">Chlamydomonas smithii</name>
    <dbReference type="NCBI Taxonomy" id="3055"/>
    <lineage>
        <taxon>Eukaryota</taxon>
        <taxon>Viridiplantae</taxon>
        <taxon>Chlorophyta</taxon>
        <taxon>core chlorophytes</taxon>
        <taxon>Chlorophyceae</taxon>
        <taxon>CS clade</taxon>
        <taxon>Chlamydomonadales</taxon>
        <taxon>Chlamydomonadaceae</taxon>
        <taxon>Chlamydomonas</taxon>
    </lineage>
</organism>
<dbReference type="InterPro" id="IPR011074">
    <property type="entry name" value="CRAL/TRIO_N_dom"/>
</dbReference>
<evidence type="ECO:0000313" key="7">
    <source>
        <dbReference type="Proteomes" id="UP000006906"/>
    </source>
</evidence>
<feature type="region of interest" description="Disordered" evidence="4">
    <location>
        <begin position="693"/>
        <end position="713"/>
    </location>
</feature>
<feature type="compositionally biased region" description="Basic and acidic residues" evidence="4">
    <location>
        <begin position="315"/>
        <end position="325"/>
    </location>
</feature>
<dbReference type="SUPFAM" id="SSF46938">
    <property type="entry name" value="CRAL/TRIO N-terminal domain"/>
    <property type="match status" value="1"/>
</dbReference>
<dbReference type="Proteomes" id="UP000006906">
    <property type="component" value="Chromosome 17"/>
</dbReference>
<dbReference type="GO" id="GO:0005886">
    <property type="term" value="C:plasma membrane"/>
    <property type="evidence" value="ECO:0007669"/>
    <property type="project" value="UniProtKB-SubCell"/>
</dbReference>
<feature type="region of interest" description="Disordered" evidence="4">
    <location>
        <begin position="500"/>
        <end position="543"/>
    </location>
</feature>
<feature type="compositionally biased region" description="Polar residues" evidence="4">
    <location>
        <begin position="390"/>
        <end position="413"/>
    </location>
</feature>
<dbReference type="GeneID" id="5729323"/>
<dbReference type="InterPro" id="IPR036865">
    <property type="entry name" value="CRAL-TRIO_dom_sf"/>
</dbReference>
<dbReference type="SUPFAM" id="SSF52087">
    <property type="entry name" value="CRAL/TRIO domain"/>
    <property type="match status" value="1"/>
</dbReference>
<feature type="compositionally biased region" description="Polar residues" evidence="4">
    <location>
        <begin position="422"/>
        <end position="433"/>
    </location>
</feature>
<feature type="compositionally biased region" description="Polar residues" evidence="4">
    <location>
        <begin position="517"/>
        <end position="530"/>
    </location>
</feature>
<gene>
    <name evidence="6" type="ORF">CHLRE_17g718100v5</name>
</gene>
<reference evidence="6 7" key="1">
    <citation type="journal article" date="2007" name="Science">
        <title>The Chlamydomonas genome reveals the evolution of key animal and plant functions.</title>
        <authorList>
            <person name="Merchant S.S."/>
            <person name="Prochnik S.E."/>
            <person name="Vallon O."/>
            <person name="Harris E.H."/>
            <person name="Karpowicz S.J."/>
            <person name="Witman G.B."/>
            <person name="Terry A."/>
            <person name="Salamov A."/>
            <person name="Fritz-Laylin L.K."/>
            <person name="Marechal-Drouard L."/>
            <person name="Marshall W.F."/>
            <person name="Qu L.H."/>
            <person name="Nelson D.R."/>
            <person name="Sanderfoot A.A."/>
            <person name="Spalding M.H."/>
            <person name="Kapitonov V.V."/>
            <person name="Ren Q."/>
            <person name="Ferris P."/>
            <person name="Lindquist E."/>
            <person name="Shapiro H."/>
            <person name="Lucas S.M."/>
            <person name="Grimwood J."/>
            <person name="Schmutz J."/>
            <person name="Cardol P."/>
            <person name="Cerutti H."/>
            <person name="Chanfreau G."/>
            <person name="Chen C.L."/>
            <person name="Cognat V."/>
            <person name="Croft M.T."/>
            <person name="Dent R."/>
            <person name="Dutcher S."/>
            <person name="Fernandez E."/>
            <person name="Fukuzawa H."/>
            <person name="Gonzalez-Ballester D."/>
            <person name="Gonzalez-Halphen D."/>
            <person name="Hallmann A."/>
            <person name="Hanikenne M."/>
            <person name="Hippler M."/>
            <person name="Inwood W."/>
            <person name="Jabbari K."/>
            <person name="Kalanon M."/>
            <person name="Kuras R."/>
            <person name="Lefebvre P.A."/>
            <person name="Lemaire S.D."/>
            <person name="Lobanov A.V."/>
            <person name="Lohr M."/>
            <person name="Manuell A."/>
            <person name="Meier I."/>
            <person name="Mets L."/>
            <person name="Mittag M."/>
            <person name="Mittelmeier T."/>
            <person name="Moroney J.V."/>
            <person name="Moseley J."/>
            <person name="Napoli C."/>
            <person name="Nedelcu A.M."/>
            <person name="Niyogi K."/>
            <person name="Novoselov S.V."/>
            <person name="Paulsen I.T."/>
            <person name="Pazour G."/>
            <person name="Purton S."/>
            <person name="Ral J.P."/>
            <person name="Riano-Pachon D.M."/>
            <person name="Riekhof W."/>
            <person name="Rymarquis L."/>
            <person name="Schroda M."/>
            <person name="Stern D."/>
            <person name="Umen J."/>
            <person name="Willows R."/>
            <person name="Wilson N."/>
            <person name="Zimmer S.L."/>
            <person name="Allmer J."/>
            <person name="Balk J."/>
            <person name="Bisova K."/>
            <person name="Chen C.J."/>
            <person name="Elias M."/>
            <person name="Gendler K."/>
            <person name="Hauser C."/>
            <person name="Lamb M.R."/>
            <person name="Ledford H."/>
            <person name="Long J.C."/>
            <person name="Minagawa J."/>
            <person name="Page M.D."/>
            <person name="Pan J."/>
            <person name="Pootakham W."/>
            <person name="Roje S."/>
            <person name="Rose A."/>
            <person name="Stahlberg E."/>
            <person name="Terauchi A.M."/>
            <person name="Yang P."/>
            <person name="Ball S."/>
            <person name="Bowler C."/>
            <person name="Dieckmann C.L."/>
            <person name="Gladyshev V.N."/>
            <person name="Green P."/>
            <person name="Jorgensen R."/>
            <person name="Mayfield S."/>
            <person name="Mueller-Roeber B."/>
            <person name="Rajamani S."/>
            <person name="Sayre R.T."/>
            <person name="Brokstein P."/>
            <person name="Dubchak I."/>
            <person name="Goodstein D."/>
            <person name="Hornick L."/>
            <person name="Huang Y.W."/>
            <person name="Jhaveri J."/>
            <person name="Luo Y."/>
            <person name="Martinez D."/>
            <person name="Ngau W.C."/>
            <person name="Otillar B."/>
            <person name="Poliakov A."/>
            <person name="Porter A."/>
            <person name="Szajkowski L."/>
            <person name="Werner G."/>
            <person name="Zhou K."/>
            <person name="Grigoriev I.V."/>
            <person name="Rokhsar D.S."/>
            <person name="Grossman A.R."/>
        </authorList>
    </citation>
    <scope>NUCLEOTIDE SEQUENCE [LARGE SCALE GENOMIC DNA]</scope>
    <source>
        <strain evidence="7">CC-503</strain>
    </source>
</reference>
<evidence type="ECO:0000313" key="6">
    <source>
        <dbReference type="EMBL" id="PNW70396.1"/>
    </source>
</evidence>
<dbReference type="CDD" id="cd00170">
    <property type="entry name" value="SEC14"/>
    <property type="match status" value="1"/>
</dbReference>
<feature type="compositionally biased region" description="Low complexity" evidence="4">
    <location>
        <begin position="443"/>
        <end position="470"/>
    </location>
</feature>
<feature type="region of interest" description="Disordered" evidence="4">
    <location>
        <begin position="842"/>
        <end position="933"/>
    </location>
</feature>
<feature type="region of interest" description="Disordered" evidence="4">
    <location>
        <begin position="315"/>
        <end position="471"/>
    </location>
</feature>